<keyword evidence="9" id="KW-1185">Reference proteome</keyword>
<protein>
    <submittedName>
        <fullName evidence="8">Major facilitator superfamily MFS_1</fullName>
    </submittedName>
</protein>
<accession>M1E6W4</accession>
<evidence type="ECO:0000256" key="1">
    <source>
        <dbReference type="ARBA" id="ARBA00004141"/>
    </source>
</evidence>
<feature type="transmembrane region" description="Helical" evidence="6">
    <location>
        <begin position="277"/>
        <end position="301"/>
    </location>
</feature>
<dbReference type="GO" id="GO:0022857">
    <property type="term" value="F:transmembrane transporter activity"/>
    <property type="evidence" value="ECO:0007669"/>
    <property type="project" value="InterPro"/>
</dbReference>
<evidence type="ECO:0000256" key="4">
    <source>
        <dbReference type="ARBA" id="ARBA00022989"/>
    </source>
</evidence>
<dbReference type="FunFam" id="1.20.1250.20:FF:000018">
    <property type="entry name" value="MFS transporter permease"/>
    <property type="match status" value="1"/>
</dbReference>
<evidence type="ECO:0000313" key="8">
    <source>
        <dbReference type="EMBL" id="AEE14343.1"/>
    </source>
</evidence>
<dbReference type="Proteomes" id="UP000011765">
    <property type="component" value="Chromosome"/>
</dbReference>
<feature type="transmembrane region" description="Helical" evidence="6">
    <location>
        <begin position="20"/>
        <end position="42"/>
    </location>
</feature>
<keyword evidence="3 6" id="KW-0812">Transmembrane</keyword>
<dbReference type="PANTHER" id="PTHR43791:SF100">
    <property type="entry name" value="SUGAR TRANSPORTER"/>
    <property type="match status" value="1"/>
</dbReference>
<dbReference type="STRING" id="747365.Thena_0709"/>
<dbReference type="InterPro" id="IPR011701">
    <property type="entry name" value="MFS"/>
</dbReference>
<gene>
    <name evidence="8" type="ORF">Thena_0709</name>
</gene>
<dbReference type="KEGG" id="tnr:Thena_0709"/>
<dbReference type="PANTHER" id="PTHR43791">
    <property type="entry name" value="PERMEASE-RELATED"/>
    <property type="match status" value="1"/>
</dbReference>
<sequence>MDSTVLKSAINKSKWFLMPYIFILYILNFVDRINFGFAAVGGMNKDLGLSAEQFGFAAGIFFFGYLIFQVPSNLLLHRIGARIWIAIIIIVWGLTATLTGFSDNAFHLYVARVMLGLVEAGFFPGMILYLTYWFPQRELAQAVAIFMTALAISSVIGGPISGLILDHVHWLNMQSWRWMFILEGIPSVIFGFITFFVLPNKPADATFLTIDEKKALTDEISREQAEKAKQRKASVREIIVDGRVWLLAFIYFFGCIMGLYSTSFWLPTIIKGLSNSFSATIVGFLTMIPYILAAIAMVWVGRDADKKGEWRRHSQIPLLVSSIAIFLMLFIKDPFISMIVLSIVTIGAFGAFGPFWALVNEFLSGEAAAAGIAVINSIGNLGGFFAPYIIGLIKDKTGNVYFGLAAVGALLLVAVILLAILPKEPVKKSA</sequence>
<evidence type="ECO:0000256" key="2">
    <source>
        <dbReference type="ARBA" id="ARBA00022448"/>
    </source>
</evidence>
<feature type="domain" description="Major facilitator superfamily (MFS) profile" evidence="7">
    <location>
        <begin position="17"/>
        <end position="426"/>
    </location>
</feature>
<keyword evidence="4 6" id="KW-1133">Transmembrane helix</keyword>
<feature type="transmembrane region" description="Helical" evidence="6">
    <location>
        <begin position="54"/>
        <end position="76"/>
    </location>
</feature>
<dbReference type="PROSITE" id="PS50850">
    <property type="entry name" value="MFS"/>
    <property type="match status" value="1"/>
</dbReference>
<feature type="transmembrane region" description="Helical" evidence="6">
    <location>
        <begin position="399"/>
        <end position="421"/>
    </location>
</feature>
<reference evidence="8 9" key="1">
    <citation type="submission" date="2011-04" db="EMBL/GenBank/DDBJ databases">
        <title>The complete genome of Thermodesulfobium narugense DSM 14796.</title>
        <authorList>
            <consortium name="US DOE Joint Genome Institute (JGI-PGF)"/>
            <person name="Lucas S."/>
            <person name="Han J."/>
            <person name="Lapidus A."/>
            <person name="Bruce D."/>
            <person name="Goodwin L."/>
            <person name="Pitluck S."/>
            <person name="Peters L."/>
            <person name="Kyrpides N."/>
            <person name="Mavromatis K."/>
            <person name="Pagani I."/>
            <person name="Ivanova N."/>
            <person name="Ovchinnikova G."/>
            <person name="Zhang X."/>
            <person name="Saunders L."/>
            <person name="Detter J.C."/>
            <person name="Tapia R."/>
            <person name="Han C."/>
            <person name="Land M."/>
            <person name="Hauser L."/>
            <person name="Markowitz V."/>
            <person name="Cheng J.-F."/>
            <person name="Hugenholtz P."/>
            <person name="Woyke T."/>
            <person name="Wu D."/>
            <person name="Spring S."/>
            <person name="Schroeder M."/>
            <person name="Brambilla E."/>
            <person name="Klenk H.-P."/>
            <person name="Eisen J.A."/>
        </authorList>
    </citation>
    <scope>NUCLEOTIDE SEQUENCE [LARGE SCALE GENOMIC DNA]</scope>
    <source>
        <strain evidence="8 9">DSM 14796</strain>
    </source>
</reference>
<dbReference type="HOGENOM" id="CLU_001265_0_0_9"/>
<feature type="transmembrane region" description="Helical" evidence="6">
    <location>
        <begin position="337"/>
        <end position="359"/>
    </location>
</feature>
<dbReference type="Pfam" id="PF07690">
    <property type="entry name" value="MFS_1"/>
    <property type="match status" value="1"/>
</dbReference>
<dbReference type="SUPFAM" id="SSF103473">
    <property type="entry name" value="MFS general substrate transporter"/>
    <property type="match status" value="1"/>
</dbReference>
<dbReference type="Gene3D" id="1.20.1250.20">
    <property type="entry name" value="MFS general substrate transporter like domains"/>
    <property type="match status" value="2"/>
</dbReference>
<dbReference type="AlphaFoldDB" id="M1E6W4"/>
<feature type="transmembrane region" description="Helical" evidence="6">
    <location>
        <begin position="244"/>
        <end position="265"/>
    </location>
</feature>
<comment type="subcellular location">
    <subcellularLocation>
        <location evidence="1">Membrane</location>
        <topology evidence="1">Multi-pass membrane protein</topology>
    </subcellularLocation>
</comment>
<evidence type="ECO:0000256" key="5">
    <source>
        <dbReference type="ARBA" id="ARBA00023136"/>
    </source>
</evidence>
<feature type="transmembrane region" description="Helical" evidence="6">
    <location>
        <begin position="142"/>
        <end position="164"/>
    </location>
</feature>
<organism evidence="8 9">
    <name type="scientific">Thermodesulfobium narugense DSM 14796</name>
    <dbReference type="NCBI Taxonomy" id="747365"/>
    <lineage>
        <taxon>Bacteria</taxon>
        <taxon>Pseudomonadati</taxon>
        <taxon>Thermodesulfobiota</taxon>
        <taxon>Thermodesulfobiia</taxon>
        <taxon>Thermodesulfobiales</taxon>
        <taxon>Thermodesulfobiaceae</taxon>
        <taxon>Thermodesulfobium</taxon>
    </lineage>
</organism>
<dbReference type="RefSeq" id="WP_013756070.1">
    <property type="nucleotide sequence ID" value="NC_015499.1"/>
</dbReference>
<dbReference type="InterPro" id="IPR036259">
    <property type="entry name" value="MFS_trans_sf"/>
</dbReference>
<keyword evidence="2" id="KW-0813">Transport</keyword>
<evidence type="ECO:0000256" key="6">
    <source>
        <dbReference type="SAM" id="Phobius"/>
    </source>
</evidence>
<name>M1E6W4_9BACT</name>
<feature type="transmembrane region" description="Helical" evidence="6">
    <location>
        <begin position="176"/>
        <end position="198"/>
    </location>
</feature>
<dbReference type="InterPro" id="IPR020846">
    <property type="entry name" value="MFS_dom"/>
</dbReference>
<dbReference type="EMBL" id="CP002690">
    <property type="protein sequence ID" value="AEE14343.1"/>
    <property type="molecule type" value="Genomic_DNA"/>
</dbReference>
<evidence type="ECO:0000256" key="3">
    <source>
        <dbReference type="ARBA" id="ARBA00022692"/>
    </source>
</evidence>
<feature type="transmembrane region" description="Helical" evidence="6">
    <location>
        <begin position="371"/>
        <end position="393"/>
    </location>
</feature>
<evidence type="ECO:0000259" key="7">
    <source>
        <dbReference type="PROSITE" id="PS50850"/>
    </source>
</evidence>
<feature type="transmembrane region" description="Helical" evidence="6">
    <location>
        <begin position="108"/>
        <end position="130"/>
    </location>
</feature>
<feature type="transmembrane region" description="Helical" evidence="6">
    <location>
        <begin position="83"/>
        <end position="102"/>
    </location>
</feature>
<dbReference type="GO" id="GO:0005886">
    <property type="term" value="C:plasma membrane"/>
    <property type="evidence" value="ECO:0007669"/>
    <property type="project" value="TreeGrafter"/>
</dbReference>
<keyword evidence="5 6" id="KW-0472">Membrane</keyword>
<proteinExistence type="predicted"/>
<dbReference type="CDD" id="cd17319">
    <property type="entry name" value="MFS_ExuT_GudP_like"/>
    <property type="match status" value="1"/>
</dbReference>
<evidence type="ECO:0000313" key="9">
    <source>
        <dbReference type="Proteomes" id="UP000011765"/>
    </source>
</evidence>
<dbReference type="eggNOG" id="COG2271">
    <property type="taxonomic scope" value="Bacteria"/>
</dbReference>